<dbReference type="SUPFAM" id="SSF109604">
    <property type="entry name" value="HD-domain/PDEase-like"/>
    <property type="match status" value="1"/>
</dbReference>
<keyword evidence="6" id="KW-0479">Metal-binding</keyword>
<evidence type="ECO:0000256" key="2">
    <source>
        <dbReference type="ARBA" id="ARBA00001936"/>
    </source>
</evidence>
<comment type="caution">
    <text evidence="9">The sequence shown here is derived from an EMBL/GenBank/DDBJ whole genome shotgun (WGS) entry which is preliminary data.</text>
</comment>
<reference evidence="9" key="2">
    <citation type="journal article" date="2021" name="PeerJ">
        <title>Extensive microbial diversity within the chicken gut microbiome revealed by metagenomics and culture.</title>
        <authorList>
            <person name="Gilroy R."/>
            <person name="Ravi A."/>
            <person name="Getino M."/>
            <person name="Pursley I."/>
            <person name="Horton D.L."/>
            <person name="Alikhan N.F."/>
            <person name="Baker D."/>
            <person name="Gharbi K."/>
            <person name="Hall N."/>
            <person name="Watson M."/>
            <person name="Adriaenssens E.M."/>
            <person name="Foster-Nyarko E."/>
            <person name="Jarju S."/>
            <person name="Secka A."/>
            <person name="Antonio M."/>
            <person name="Oren A."/>
            <person name="Chaudhuri R.R."/>
            <person name="La Ragione R."/>
            <person name="Hildebrand F."/>
            <person name="Pallen M.J."/>
        </authorList>
    </citation>
    <scope>NUCLEOTIDE SEQUENCE</scope>
    <source>
        <strain evidence="9">ChiGjej2B2-16831</strain>
    </source>
</reference>
<keyword evidence="7" id="KW-0378">Hydrolase</keyword>
<protein>
    <recommendedName>
        <fullName evidence="5">5'-deoxynucleotidase</fullName>
        <ecNumber evidence="5">3.1.3.89</ecNumber>
    </recommendedName>
</protein>
<comment type="cofactor">
    <cofactor evidence="3">
        <name>Co(2+)</name>
        <dbReference type="ChEBI" id="CHEBI:48828"/>
    </cofactor>
</comment>
<evidence type="ECO:0000256" key="1">
    <source>
        <dbReference type="ARBA" id="ARBA00001638"/>
    </source>
</evidence>
<dbReference type="EMBL" id="DVNZ01000225">
    <property type="protein sequence ID" value="HIU94903.1"/>
    <property type="molecule type" value="Genomic_DNA"/>
</dbReference>
<comment type="catalytic activity">
    <reaction evidence="1">
        <text>a 2'-deoxyribonucleoside 5'-phosphate + H2O = a 2'-deoxyribonucleoside + phosphate</text>
        <dbReference type="Rhea" id="RHEA:36167"/>
        <dbReference type="ChEBI" id="CHEBI:15377"/>
        <dbReference type="ChEBI" id="CHEBI:18274"/>
        <dbReference type="ChEBI" id="CHEBI:43474"/>
        <dbReference type="ChEBI" id="CHEBI:65317"/>
        <dbReference type="EC" id="3.1.3.89"/>
    </reaction>
</comment>
<evidence type="ECO:0000259" key="8">
    <source>
        <dbReference type="SMART" id="SM00471"/>
    </source>
</evidence>
<dbReference type="InterPro" id="IPR006674">
    <property type="entry name" value="HD_domain"/>
</dbReference>
<sequence>MDLDALLAFLHLAERLKGAPRHCFTTSGAPESVAAHAWRLALLAWLLAGEQPDVDMRRVVELALVHDLGEAVTGDIPSFVKTERDERVEADALAGIAELAPAGRRAALAALFAEWEAQRTREARFCRALDKLEAAIAHNESDIGTWLPLEYALNPVYGAEEAAEFPCLARLQARIRRDALQKIGRHTAAERKEGP</sequence>
<evidence type="ECO:0000256" key="7">
    <source>
        <dbReference type="ARBA" id="ARBA00022801"/>
    </source>
</evidence>
<dbReference type="PANTHER" id="PTHR11845">
    <property type="entry name" value="5'-DEOXYNUCLEOTIDASE HDDC2"/>
    <property type="match status" value="1"/>
</dbReference>
<evidence type="ECO:0000256" key="4">
    <source>
        <dbReference type="ARBA" id="ARBA00011738"/>
    </source>
</evidence>
<dbReference type="GO" id="GO:0002953">
    <property type="term" value="F:5'-deoxynucleotidase activity"/>
    <property type="evidence" value="ECO:0007669"/>
    <property type="project" value="UniProtKB-EC"/>
</dbReference>
<gene>
    <name evidence="9" type="ORF">IAD24_07055</name>
</gene>
<feature type="domain" description="HD/PDEase" evidence="8">
    <location>
        <begin position="29"/>
        <end position="144"/>
    </location>
</feature>
<dbReference type="PANTHER" id="PTHR11845:SF13">
    <property type="entry name" value="5'-DEOXYNUCLEOTIDASE HDDC2"/>
    <property type="match status" value="1"/>
</dbReference>
<accession>A0A9D1N4A9</accession>
<comment type="subunit">
    <text evidence="4">Homodimer.</text>
</comment>
<evidence type="ECO:0000313" key="10">
    <source>
        <dbReference type="Proteomes" id="UP000824128"/>
    </source>
</evidence>
<dbReference type="EC" id="3.1.3.89" evidence="5"/>
<dbReference type="GO" id="GO:0005737">
    <property type="term" value="C:cytoplasm"/>
    <property type="evidence" value="ECO:0007669"/>
    <property type="project" value="TreeGrafter"/>
</dbReference>
<evidence type="ECO:0000313" key="9">
    <source>
        <dbReference type="EMBL" id="HIU94903.1"/>
    </source>
</evidence>
<dbReference type="AlphaFoldDB" id="A0A9D1N4A9"/>
<reference evidence="9" key="1">
    <citation type="submission" date="2020-10" db="EMBL/GenBank/DDBJ databases">
        <authorList>
            <person name="Gilroy R."/>
        </authorList>
    </citation>
    <scope>NUCLEOTIDE SEQUENCE</scope>
    <source>
        <strain evidence="9">ChiGjej2B2-16831</strain>
    </source>
</reference>
<comment type="cofactor">
    <cofactor evidence="2">
        <name>Mn(2+)</name>
        <dbReference type="ChEBI" id="CHEBI:29035"/>
    </cofactor>
</comment>
<dbReference type="InterPro" id="IPR003607">
    <property type="entry name" value="HD/PDEase_dom"/>
</dbReference>
<proteinExistence type="predicted"/>
<evidence type="ECO:0000256" key="3">
    <source>
        <dbReference type="ARBA" id="ARBA00001941"/>
    </source>
</evidence>
<dbReference type="InterPro" id="IPR039356">
    <property type="entry name" value="YfbR/HDDC2"/>
</dbReference>
<dbReference type="Gene3D" id="1.10.3210.10">
    <property type="entry name" value="Hypothetical protein af1432"/>
    <property type="match status" value="1"/>
</dbReference>
<dbReference type="Proteomes" id="UP000824128">
    <property type="component" value="Unassembled WGS sequence"/>
</dbReference>
<organism evidence="9 10">
    <name type="scientific">Candidatus Aphodomorpha intestinavium</name>
    <dbReference type="NCBI Taxonomy" id="2840672"/>
    <lineage>
        <taxon>Bacteria</taxon>
        <taxon>Bacillati</taxon>
        <taxon>Bacillota</taxon>
        <taxon>Clostridia</taxon>
        <taxon>Eubacteriales</taxon>
        <taxon>Candidatus Aphodomorpha</taxon>
    </lineage>
</organism>
<dbReference type="GO" id="GO:0046872">
    <property type="term" value="F:metal ion binding"/>
    <property type="evidence" value="ECO:0007669"/>
    <property type="project" value="UniProtKB-KW"/>
</dbReference>
<dbReference type="SMART" id="SM00471">
    <property type="entry name" value="HDc"/>
    <property type="match status" value="1"/>
</dbReference>
<name>A0A9D1N4A9_9FIRM</name>
<dbReference type="Pfam" id="PF13023">
    <property type="entry name" value="HD_3"/>
    <property type="match status" value="1"/>
</dbReference>
<evidence type="ECO:0000256" key="5">
    <source>
        <dbReference type="ARBA" id="ARBA00012964"/>
    </source>
</evidence>
<evidence type="ECO:0000256" key="6">
    <source>
        <dbReference type="ARBA" id="ARBA00022723"/>
    </source>
</evidence>